<feature type="transmembrane region" description="Helical" evidence="2">
    <location>
        <begin position="76"/>
        <end position="95"/>
    </location>
</feature>
<feature type="transmembrane region" description="Helical" evidence="2">
    <location>
        <begin position="9"/>
        <end position="30"/>
    </location>
</feature>
<dbReference type="PANTHER" id="PTHR35813">
    <property type="entry name" value="INNER MEMBRANE PROTEIN YBAN"/>
    <property type="match status" value="1"/>
</dbReference>
<dbReference type="EMBL" id="BMEO01000003">
    <property type="protein sequence ID" value="GGF90871.1"/>
    <property type="molecule type" value="Genomic_DNA"/>
</dbReference>
<dbReference type="InterPro" id="IPR007401">
    <property type="entry name" value="DUF454"/>
</dbReference>
<dbReference type="Pfam" id="PF04304">
    <property type="entry name" value="DUF454"/>
    <property type="match status" value="1"/>
</dbReference>
<keyword evidence="2" id="KW-0812">Transmembrane</keyword>
<organism evidence="3 4">
    <name type="scientific">Marinicella pacifica</name>
    <dbReference type="NCBI Taxonomy" id="1171543"/>
    <lineage>
        <taxon>Bacteria</taxon>
        <taxon>Pseudomonadati</taxon>
        <taxon>Pseudomonadota</taxon>
        <taxon>Gammaproteobacteria</taxon>
        <taxon>Lysobacterales</taxon>
        <taxon>Marinicellaceae</taxon>
        <taxon>Marinicella</taxon>
    </lineage>
</organism>
<accession>A0A917FKN9</accession>
<keyword evidence="4" id="KW-1185">Reference proteome</keyword>
<comment type="caution">
    <text evidence="3">The sequence shown here is derived from an EMBL/GenBank/DDBJ whole genome shotgun (WGS) entry which is preliminary data.</text>
</comment>
<dbReference type="RefSeq" id="WP_188364593.1">
    <property type="nucleotide sequence ID" value="NZ_BAABJF010000017.1"/>
</dbReference>
<feature type="transmembrane region" description="Helical" evidence="2">
    <location>
        <begin position="101"/>
        <end position="118"/>
    </location>
</feature>
<name>A0A917FKN9_9GAMM</name>
<proteinExistence type="predicted"/>
<keyword evidence="1 2" id="KW-0472">Membrane</keyword>
<reference evidence="3" key="1">
    <citation type="journal article" date="2014" name="Int. J. Syst. Evol. Microbiol.">
        <title>Complete genome sequence of Corynebacterium casei LMG S-19264T (=DSM 44701T), isolated from a smear-ripened cheese.</title>
        <authorList>
            <consortium name="US DOE Joint Genome Institute (JGI-PGF)"/>
            <person name="Walter F."/>
            <person name="Albersmeier A."/>
            <person name="Kalinowski J."/>
            <person name="Ruckert C."/>
        </authorList>
    </citation>
    <scope>NUCLEOTIDE SEQUENCE</scope>
    <source>
        <strain evidence="3">CGMCC 1.12181</strain>
    </source>
</reference>
<keyword evidence="1" id="KW-1003">Cell membrane</keyword>
<dbReference type="AlphaFoldDB" id="A0A917FKN9"/>
<reference evidence="3" key="2">
    <citation type="submission" date="2020-09" db="EMBL/GenBank/DDBJ databases">
        <authorList>
            <person name="Sun Q."/>
            <person name="Zhou Y."/>
        </authorList>
    </citation>
    <scope>NUCLEOTIDE SEQUENCE</scope>
    <source>
        <strain evidence="3">CGMCC 1.12181</strain>
    </source>
</reference>
<dbReference type="PIRSF" id="PIRSF016789">
    <property type="entry name" value="DUF454"/>
    <property type="match status" value="1"/>
</dbReference>
<keyword evidence="2" id="KW-1133">Transmembrane helix</keyword>
<evidence type="ECO:0000256" key="2">
    <source>
        <dbReference type="SAM" id="Phobius"/>
    </source>
</evidence>
<dbReference type="Proteomes" id="UP000605253">
    <property type="component" value="Unassembled WGS sequence"/>
</dbReference>
<dbReference type="PANTHER" id="PTHR35813:SF1">
    <property type="entry name" value="INNER MEMBRANE PROTEIN YBAN"/>
    <property type="match status" value="1"/>
</dbReference>
<sequence length="136" mass="15173">MNRLPHAKWVYWLIAVVALALGLIGVVLPLLPTTPFLIVALWAAGRCSPRLARWLENHPTMGPLLRNWRDHRAIPITAKVLACLMMALSFAVVWYRGASTTVLIVVFIVIISLMAYILSKPSTHIGSNNSHKQQKN</sequence>
<dbReference type="GO" id="GO:0005886">
    <property type="term" value="C:plasma membrane"/>
    <property type="evidence" value="ECO:0007669"/>
    <property type="project" value="UniProtKB-SubCell"/>
</dbReference>
<evidence type="ECO:0000313" key="3">
    <source>
        <dbReference type="EMBL" id="GGF90871.1"/>
    </source>
</evidence>
<evidence type="ECO:0000256" key="1">
    <source>
        <dbReference type="PIRNR" id="PIRNR016789"/>
    </source>
</evidence>
<keyword evidence="1" id="KW-0997">Cell inner membrane</keyword>
<protein>
    <recommendedName>
        <fullName evidence="1">Inner membrane protein</fullName>
    </recommendedName>
</protein>
<comment type="subcellular location">
    <subcellularLocation>
        <location evidence="1">Cell inner membrane</location>
        <topology evidence="1">Multi-pass membrane protein</topology>
    </subcellularLocation>
</comment>
<gene>
    <name evidence="3" type="ORF">GCM10011365_10020</name>
</gene>
<evidence type="ECO:0000313" key="4">
    <source>
        <dbReference type="Proteomes" id="UP000605253"/>
    </source>
</evidence>